<keyword evidence="1" id="KW-1133">Transmembrane helix</keyword>
<proteinExistence type="predicted"/>
<sequence>MNIIGPGNPSSLYPISYDVALIAADTQGKHGGLHGSSVNTEHLPTASLVNMGKRSRSAAIALLVYDHLISLDLEVFHIPQMPRHRIHLLDLRLTSFGDRGKAVLHSLFISSCIIYLMCNNMVTLITTLTVQAILQLRVYALYGRDPKILIFMLTLCVMEVGVMIVLAILTMTNLHGLPLKSTPTGCYYNGVLALSTLFWVPSLVYEPILFLLVAYKAWPMTSGHIGVPLVRRVARDSLLYFIIIFAELLANTIIWSRAITYINIVVPWSAALPSILGSRLMLNMREVVLTQGTGDSYILESFALSQTAYFDHFESGASTSNDGHVGEATNSGMAES</sequence>
<dbReference type="AlphaFoldDB" id="A0AAD5V2P9"/>
<evidence type="ECO:0000313" key="2">
    <source>
        <dbReference type="EMBL" id="KAJ3484578.1"/>
    </source>
</evidence>
<reference evidence="2" key="1">
    <citation type="submission" date="2022-07" db="EMBL/GenBank/DDBJ databases">
        <title>Genome Sequence of Physisporinus lineatus.</title>
        <authorList>
            <person name="Buettner E."/>
        </authorList>
    </citation>
    <scope>NUCLEOTIDE SEQUENCE</scope>
    <source>
        <strain evidence="2">VT162</strain>
    </source>
</reference>
<keyword evidence="1" id="KW-0812">Transmembrane</keyword>
<dbReference type="Proteomes" id="UP001212997">
    <property type="component" value="Unassembled WGS sequence"/>
</dbReference>
<feature type="transmembrane region" description="Helical" evidence="1">
    <location>
        <begin position="191"/>
        <end position="218"/>
    </location>
</feature>
<feature type="transmembrane region" description="Helical" evidence="1">
    <location>
        <begin position="148"/>
        <end position="171"/>
    </location>
</feature>
<organism evidence="2 3">
    <name type="scientific">Meripilus lineatus</name>
    <dbReference type="NCBI Taxonomy" id="2056292"/>
    <lineage>
        <taxon>Eukaryota</taxon>
        <taxon>Fungi</taxon>
        <taxon>Dikarya</taxon>
        <taxon>Basidiomycota</taxon>
        <taxon>Agaricomycotina</taxon>
        <taxon>Agaricomycetes</taxon>
        <taxon>Polyporales</taxon>
        <taxon>Meripilaceae</taxon>
        <taxon>Meripilus</taxon>
    </lineage>
</organism>
<gene>
    <name evidence="2" type="ORF">NLI96_g5545</name>
</gene>
<feature type="transmembrane region" description="Helical" evidence="1">
    <location>
        <begin position="113"/>
        <end position="136"/>
    </location>
</feature>
<accession>A0AAD5V2P9</accession>
<protein>
    <submittedName>
        <fullName evidence="2">Uncharacterized protein</fullName>
    </submittedName>
</protein>
<evidence type="ECO:0000313" key="3">
    <source>
        <dbReference type="Proteomes" id="UP001212997"/>
    </source>
</evidence>
<dbReference type="EMBL" id="JANAWD010000184">
    <property type="protein sequence ID" value="KAJ3484578.1"/>
    <property type="molecule type" value="Genomic_DNA"/>
</dbReference>
<keyword evidence="1" id="KW-0472">Membrane</keyword>
<name>A0AAD5V2P9_9APHY</name>
<evidence type="ECO:0000256" key="1">
    <source>
        <dbReference type="SAM" id="Phobius"/>
    </source>
</evidence>
<keyword evidence="3" id="KW-1185">Reference proteome</keyword>
<feature type="transmembrane region" description="Helical" evidence="1">
    <location>
        <begin position="261"/>
        <end position="282"/>
    </location>
</feature>
<feature type="transmembrane region" description="Helical" evidence="1">
    <location>
        <begin position="238"/>
        <end position="255"/>
    </location>
</feature>
<comment type="caution">
    <text evidence="2">The sequence shown here is derived from an EMBL/GenBank/DDBJ whole genome shotgun (WGS) entry which is preliminary data.</text>
</comment>